<dbReference type="GeneID" id="93584134"/>
<dbReference type="RefSeq" id="XP_067493143.1">
    <property type="nucleotide sequence ID" value="XM_067630506.1"/>
</dbReference>
<sequence length="118" mass="13415">MQYSSSLGIVSWSENLTILVGANRGNRSGCVYKRYSYPINVDIRCVIVFSFNAKVHTTIIHAFDIECAFVDFRRFWQLSICLQVSGFIGGIFENDIALFVLVIPKREEDNVALVYPNL</sequence>
<dbReference type="VEuPathDB" id="FungiDB:DFL_001823"/>
<accession>A0A437A8Q7</accession>
<evidence type="ECO:0000313" key="1">
    <source>
        <dbReference type="EMBL" id="RVD87599.1"/>
    </source>
</evidence>
<organism evidence="1 2">
    <name type="scientific">Arthrobotrys flagrans</name>
    <name type="common">Nematode-trapping fungus</name>
    <name type="synonym">Trichothecium flagrans</name>
    <dbReference type="NCBI Taxonomy" id="97331"/>
    <lineage>
        <taxon>Eukaryota</taxon>
        <taxon>Fungi</taxon>
        <taxon>Dikarya</taxon>
        <taxon>Ascomycota</taxon>
        <taxon>Pezizomycotina</taxon>
        <taxon>Orbiliomycetes</taxon>
        <taxon>Orbiliales</taxon>
        <taxon>Orbiliaceae</taxon>
        <taxon>Arthrobotrys</taxon>
    </lineage>
</organism>
<keyword evidence="2" id="KW-1185">Reference proteome</keyword>
<dbReference type="AlphaFoldDB" id="A0A437A8Q7"/>
<dbReference type="Proteomes" id="UP000283090">
    <property type="component" value="Unassembled WGS sequence"/>
</dbReference>
<dbReference type="EMBL" id="SAEB01000003">
    <property type="protein sequence ID" value="RVD87599.1"/>
    <property type="molecule type" value="Genomic_DNA"/>
</dbReference>
<evidence type="ECO:0000313" key="2">
    <source>
        <dbReference type="Proteomes" id="UP000283090"/>
    </source>
</evidence>
<protein>
    <submittedName>
        <fullName evidence="1">Uncharacterized protein</fullName>
    </submittedName>
</protein>
<proteinExistence type="predicted"/>
<reference evidence="1 2" key="1">
    <citation type="submission" date="2019-01" db="EMBL/GenBank/DDBJ databases">
        <title>Intercellular communication is required for trap formation in the nematode-trapping fungus Duddingtonia flagrans.</title>
        <authorList>
            <person name="Youssar L."/>
            <person name="Wernet V."/>
            <person name="Hensel N."/>
            <person name="Hildebrandt H.-G."/>
            <person name="Fischer R."/>
        </authorList>
    </citation>
    <scope>NUCLEOTIDE SEQUENCE [LARGE SCALE GENOMIC DNA]</scope>
    <source>
        <strain evidence="1 2">CBS H-5679</strain>
    </source>
</reference>
<name>A0A437A8Q7_ARTFL</name>
<comment type="caution">
    <text evidence="1">The sequence shown here is derived from an EMBL/GenBank/DDBJ whole genome shotgun (WGS) entry which is preliminary data.</text>
</comment>
<gene>
    <name evidence="1" type="ORF">DFL_001823</name>
</gene>